<keyword evidence="3" id="KW-0813">Transport</keyword>
<feature type="transmembrane region" description="Helical" evidence="7">
    <location>
        <begin position="505"/>
        <end position="526"/>
    </location>
</feature>
<gene>
    <name evidence="9" type="primary">TDEL0H00730</name>
    <name evidence="9" type="ORF">TDEL_0H00730</name>
</gene>
<dbReference type="GO" id="GO:0006874">
    <property type="term" value="P:intracellular calcium ion homeostasis"/>
    <property type="evidence" value="ECO:0007669"/>
    <property type="project" value="EnsemblFungi"/>
</dbReference>
<keyword evidence="5 7" id="KW-1133">Transmembrane helix</keyword>
<dbReference type="Gene3D" id="1.20.1420.30">
    <property type="entry name" value="NCX, central ion-binding region"/>
    <property type="match status" value="2"/>
</dbReference>
<organism evidence="9 10">
    <name type="scientific">Torulaspora delbrueckii</name>
    <name type="common">Yeast</name>
    <name type="synonym">Candida colliculosa</name>
    <dbReference type="NCBI Taxonomy" id="4950"/>
    <lineage>
        <taxon>Eukaryota</taxon>
        <taxon>Fungi</taxon>
        <taxon>Dikarya</taxon>
        <taxon>Ascomycota</taxon>
        <taxon>Saccharomycotina</taxon>
        <taxon>Saccharomycetes</taxon>
        <taxon>Saccharomycetales</taxon>
        <taxon>Saccharomycetaceae</taxon>
        <taxon>Torulaspora</taxon>
    </lineage>
</organism>
<dbReference type="GO" id="GO:0016020">
    <property type="term" value="C:membrane"/>
    <property type="evidence" value="ECO:0007669"/>
    <property type="project" value="UniProtKB-SubCell"/>
</dbReference>
<evidence type="ECO:0000256" key="2">
    <source>
        <dbReference type="ARBA" id="ARBA00008170"/>
    </source>
</evidence>
<dbReference type="InterPro" id="IPR051359">
    <property type="entry name" value="CaCA_antiporter"/>
</dbReference>
<dbReference type="eggNOG" id="KOG2399">
    <property type="taxonomic scope" value="Eukaryota"/>
</dbReference>
<feature type="transmembrane region" description="Helical" evidence="7">
    <location>
        <begin position="464"/>
        <end position="485"/>
    </location>
</feature>
<accession>G8ZZ88</accession>
<feature type="domain" description="Sodium/calcium exchanger membrane region" evidence="8">
    <location>
        <begin position="29"/>
        <end position="177"/>
    </location>
</feature>
<dbReference type="OrthoDB" id="407410at2759"/>
<dbReference type="EMBL" id="HE616749">
    <property type="protein sequence ID" value="CCE93932.1"/>
    <property type="molecule type" value="Genomic_DNA"/>
</dbReference>
<feature type="transmembrane region" description="Helical" evidence="7">
    <location>
        <begin position="101"/>
        <end position="123"/>
    </location>
</feature>
<dbReference type="FunCoup" id="G8ZZ88">
    <property type="interactions" value="23"/>
</dbReference>
<keyword evidence="10" id="KW-1185">Reference proteome</keyword>
<dbReference type="HOGENOM" id="CLU_004979_2_1_1"/>
<feature type="transmembrane region" description="Helical" evidence="7">
    <location>
        <begin position="379"/>
        <end position="401"/>
    </location>
</feature>
<dbReference type="STRING" id="1076872.G8ZZ88"/>
<evidence type="ECO:0000256" key="4">
    <source>
        <dbReference type="ARBA" id="ARBA00022692"/>
    </source>
</evidence>
<reference evidence="9 10" key="1">
    <citation type="journal article" date="2011" name="Proc. Natl. Acad. Sci. U.S.A.">
        <title>Evolutionary erosion of yeast sex chromosomes by mating-type switching accidents.</title>
        <authorList>
            <person name="Gordon J.L."/>
            <person name="Armisen D."/>
            <person name="Proux-Wera E."/>
            <person name="Oheigeartaigh S.S."/>
            <person name="Byrne K.P."/>
            <person name="Wolfe K.H."/>
        </authorList>
    </citation>
    <scope>NUCLEOTIDE SEQUENCE [LARGE SCALE GENOMIC DNA]</scope>
    <source>
        <strain evidence="10">ATCC 10662 / CBS 1146 / NBRC 0425 / NCYC 2629 / NRRL Y-866</strain>
    </source>
</reference>
<evidence type="ECO:0000256" key="3">
    <source>
        <dbReference type="ARBA" id="ARBA00022448"/>
    </source>
</evidence>
<evidence type="ECO:0000256" key="7">
    <source>
        <dbReference type="SAM" id="Phobius"/>
    </source>
</evidence>
<evidence type="ECO:0000256" key="6">
    <source>
        <dbReference type="ARBA" id="ARBA00023136"/>
    </source>
</evidence>
<dbReference type="Proteomes" id="UP000005627">
    <property type="component" value="Chromosome 8"/>
</dbReference>
<dbReference type="InterPro" id="IPR004837">
    <property type="entry name" value="NaCa_Exmemb"/>
</dbReference>
<dbReference type="GO" id="GO:0070316">
    <property type="term" value="P:regulation of G0 to G1 transition"/>
    <property type="evidence" value="ECO:0007669"/>
    <property type="project" value="EnsemblFungi"/>
</dbReference>
<feature type="transmembrane region" description="Helical" evidence="7">
    <location>
        <begin position="135"/>
        <end position="152"/>
    </location>
</feature>
<dbReference type="GO" id="GO:0008324">
    <property type="term" value="F:monoatomic cation transmembrane transporter activity"/>
    <property type="evidence" value="ECO:0007669"/>
    <property type="project" value="TreeGrafter"/>
</dbReference>
<evidence type="ECO:0000256" key="5">
    <source>
        <dbReference type="ARBA" id="ARBA00022989"/>
    </source>
</evidence>
<feature type="transmembrane region" description="Helical" evidence="7">
    <location>
        <begin position="636"/>
        <end position="655"/>
    </location>
</feature>
<dbReference type="PANTHER" id="PTHR12266:SF0">
    <property type="entry name" value="MITOCHONDRIAL SODIUM_CALCIUM EXCHANGER PROTEIN"/>
    <property type="match status" value="1"/>
</dbReference>
<dbReference type="GeneID" id="11500938"/>
<feature type="transmembrane region" description="Helical" evidence="7">
    <location>
        <begin position="407"/>
        <end position="428"/>
    </location>
</feature>
<keyword evidence="4 7" id="KW-0812">Transmembrane</keyword>
<comment type="similarity">
    <text evidence="2">Belongs to the Ca(2+):cation antiporter (CaCA) (TC 2.A.19) family.</text>
</comment>
<dbReference type="InParanoid" id="G8ZZ88"/>
<name>G8ZZ88_TORDE</name>
<dbReference type="RefSeq" id="XP_003683143.1">
    <property type="nucleotide sequence ID" value="XM_003683095.1"/>
</dbReference>
<feature type="domain" description="Sodium/calcium exchanger membrane region" evidence="8">
    <location>
        <begin position="470"/>
        <end position="654"/>
    </location>
</feature>
<feature type="transmembrane region" description="Helical" evidence="7">
    <location>
        <begin position="604"/>
        <end position="624"/>
    </location>
</feature>
<evidence type="ECO:0000313" key="9">
    <source>
        <dbReference type="EMBL" id="CCE93932.1"/>
    </source>
</evidence>
<dbReference type="InterPro" id="IPR044880">
    <property type="entry name" value="NCX_ion-bd_dom_sf"/>
</dbReference>
<proteinExistence type="inferred from homology"/>
<evidence type="ECO:0000313" key="10">
    <source>
        <dbReference type="Proteomes" id="UP000005627"/>
    </source>
</evidence>
<dbReference type="KEGG" id="tdl:TDEL_0H00730"/>
<evidence type="ECO:0000259" key="8">
    <source>
        <dbReference type="Pfam" id="PF01699"/>
    </source>
</evidence>
<dbReference type="AlphaFoldDB" id="G8ZZ88"/>
<feature type="transmembrane region" description="Helical" evidence="7">
    <location>
        <begin position="20"/>
        <end position="40"/>
    </location>
</feature>
<sequence>MLWIVNLAHPYLLYPDASLSVGFVVTSVLYVILCFVLLGITASEYLCPNVAKIADFNDHGTGTLMAVLLAWCNSSPDLFSNFMSWTSTITSNGAALSIGEVLGACGIILCIVEGSIFMIMSSTALDISYSQKVNVLRDLAFTLVAMLFMWYVCIFNRVTAIDCVLMIAVYISYLAVKFIWRPGGTQEDEEYNQNEAFPRESLEGATLSHRIKPSLISAMDFNNLLSMLENSRGDDLQTFQEELVTMNDEPFTFQQQIRPFTEPAKKSNFSETHPVPQTSPAAFAPYHDNPDEPSFEPEVLLMQPSRTIHSGKIKKIKRGLVQLFVPHLLNFRQKSTIDAILSVATVPFVIFLRLSCPQSTNILEFDETLGKYTVSNTDVMLLFTQALICPLIPFAILSCLLVQNIAWIFWMLAVFLSATLLCLSLAFYRTLLSYNRFSLLEPSLDTESYELTDERRALEKIGNILIIIYLLIGIVNAILCISLIANSLIEMLEIYQKITKASQAILGLTVFALGNSVSDLISNIAMCKLYRKMPSNEQDVRKMATKFFMISCTSCIGGVLLNSMGGIGLSGLISMIFVHKSSNNWAILRSVKLHDSDDSHDYKFTISCIAIIVQILLLAIFFGSPQVIHNWCKSRMKGIGLAMCIIWGIATIFNVSSEVFF</sequence>
<keyword evidence="6 7" id="KW-0472">Membrane</keyword>
<evidence type="ECO:0000256" key="1">
    <source>
        <dbReference type="ARBA" id="ARBA00004141"/>
    </source>
</evidence>
<protein>
    <recommendedName>
        <fullName evidence="8">Sodium/calcium exchanger membrane region domain-containing protein</fullName>
    </recommendedName>
</protein>
<dbReference type="PANTHER" id="PTHR12266">
    <property type="entry name" value="NA+/CA2+ K+ INDEPENDENT EXCHANGER"/>
    <property type="match status" value="1"/>
</dbReference>
<dbReference type="Pfam" id="PF01699">
    <property type="entry name" value="Na_Ca_ex"/>
    <property type="match status" value="2"/>
</dbReference>
<comment type="subcellular location">
    <subcellularLocation>
        <location evidence="1">Membrane</location>
        <topology evidence="1">Multi-pass membrane protein</topology>
    </subcellularLocation>
</comment>
<feature type="transmembrane region" description="Helical" evidence="7">
    <location>
        <begin position="547"/>
        <end position="578"/>
    </location>
</feature>